<keyword evidence="5 7" id="KW-0067">ATP-binding</keyword>
<dbReference type="Gene3D" id="2.40.50.100">
    <property type="match status" value="1"/>
</dbReference>
<dbReference type="FunFam" id="3.30.1490.20:FF:000003">
    <property type="entry name" value="acetyl-CoA carboxylase isoform X1"/>
    <property type="match status" value="1"/>
</dbReference>
<dbReference type="EMBL" id="CAACXN010000014">
    <property type="protein sequence ID" value="VEW11594.1"/>
    <property type="molecule type" value="Genomic_DNA"/>
</dbReference>
<evidence type="ECO:0000256" key="6">
    <source>
        <dbReference type="ARBA" id="ARBA00023267"/>
    </source>
</evidence>
<dbReference type="PROSITE" id="PS00867">
    <property type="entry name" value="CPSASE_2"/>
    <property type="match status" value="1"/>
</dbReference>
<dbReference type="InterPro" id="IPR005481">
    <property type="entry name" value="BC-like_N"/>
</dbReference>
<dbReference type="EC" id="6.3.4.14" evidence="2"/>
<dbReference type="CDD" id="cd06850">
    <property type="entry name" value="biotinyl_domain"/>
    <property type="match status" value="1"/>
</dbReference>
<reference evidence="12 16" key="4">
    <citation type="submission" date="2020-12" db="EMBL/GenBank/DDBJ databases">
        <title>FDA dAtabase for Regulatory Grade micrObial Sequences (FDA-ARGOS): Supporting development and validation of Infectious Disease Dx tests.</title>
        <authorList>
            <person name="Sproer C."/>
            <person name="Gronow S."/>
            <person name="Severitt S."/>
            <person name="Schroder I."/>
            <person name="Tallon L."/>
            <person name="Sadzewicz L."/>
            <person name="Zhao X."/>
            <person name="Boylan J."/>
            <person name="Ott S."/>
            <person name="Bowen H."/>
            <person name="Vavikolanu K."/>
            <person name="Mehta A."/>
            <person name="Aluvathingal J."/>
            <person name="Nadendla S."/>
            <person name="Lowell S."/>
            <person name="Myers T."/>
            <person name="Yan Y."/>
            <person name="Sichtig H."/>
        </authorList>
    </citation>
    <scope>NUCLEOTIDE SEQUENCE [LARGE SCALE GENOMIC DNA]</scope>
    <source>
        <strain evidence="12 16">FDAARGOS_902</strain>
    </source>
</reference>
<dbReference type="Proteomes" id="UP000386281">
    <property type="component" value="Unassembled WGS sequence"/>
</dbReference>
<evidence type="ECO:0000313" key="12">
    <source>
        <dbReference type="EMBL" id="QPS32420.1"/>
    </source>
</evidence>
<dbReference type="Pfam" id="PF02785">
    <property type="entry name" value="Biotin_carb_C"/>
    <property type="match status" value="1"/>
</dbReference>
<dbReference type="GeneID" id="99772403"/>
<dbReference type="InterPro" id="IPR011764">
    <property type="entry name" value="Biotin_carboxylation_dom"/>
</dbReference>
<dbReference type="InterPro" id="IPR005482">
    <property type="entry name" value="Biotin_COase_C"/>
</dbReference>
<dbReference type="Proteomes" id="UP000594979">
    <property type="component" value="Chromosome"/>
</dbReference>
<dbReference type="STRING" id="33889.AVW13_01055"/>
<evidence type="ECO:0000313" key="16">
    <source>
        <dbReference type="Proteomes" id="UP000594979"/>
    </source>
</evidence>
<gene>
    <name evidence="13" type="primary">cfiB_1</name>
    <name evidence="11" type="ORF">AVW13_01055</name>
    <name evidence="12" type="ORF">I6G59_10315</name>
    <name evidence="13" type="ORF">NCTC12391_00769</name>
</gene>
<evidence type="ECO:0000313" key="11">
    <source>
        <dbReference type="EMBL" id="KZE22110.1"/>
    </source>
</evidence>
<dbReference type="InterPro" id="IPR011761">
    <property type="entry name" value="ATP-grasp"/>
</dbReference>
<evidence type="ECO:0000256" key="7">
    <source>
        <dbReference type="PROSITE-ProRule" id="PRU00409"/>
    </source>
</evidence>
<dbReference type="SUPFAM" id="SSF52440">
    <property type="entry name" value="PreATP-grasp domain"/>
    <property type="match status" value="1"/>
</dbReference>
<reference evidence="13 15" key="3">
    <citation type="submission" date="2019-02" db="EMBL/GenBank/DDBJ databases">
        <authorList>
            <consortium name="Pathogen Informatics"/>
        </authorList>
    </citation>
    <scope>NUCLEOTIDE SEQUENCE [LARGE SCALE GENOMIC DNA]</scope>
    <source>
        <strain evidence="13 15">3012STDY7078520</strain>
    </source>
</reference>
<dbReference type="GO" id="GO:0005524">
    <property type="term" value="F:ATP binding"/>
    <property type="evidence" value="ECO:0007669"/>
    <property type="project" value="UniProtKB-UniRule"/>
</dbReference>
<protein>
    <recommendedName>
        <fullName evidence="2">biotin carboxylase</fullName>
        <ecNumber evidence="2">6.3.4.14</ecNumber>
    </recommendedName>
</protein>
<evidence type="ECO:0000259" key="9">
    <source>
        <dbReference type="PROSITE" id="PS50975"/>
    </source>
</evidence>
<proteinExistence type="predicted"/>
<reference evidence="14" key="1">
    <citation type="submission" date="2016-01" db="EMBL/GenBank/DDBJ databases">
        <title>Draft genome of Chromobacterium sp. F49.</title>
        <authorList>
            <person name="Hong K.W."/>
        </authorList>
    </citation>
    <scope>NUCLEOTIDE SEQUENCE [LARGE SCALE GENOMIC DNA]</scope>
    <source>
        <strain evidence="14">M40</strain>
    </source>
</reference>
<dbReference type="Pfam" id="PF02786">
    <property type="entry name" value="CPSase_L_D2"/>
    <property type="match status" value="1"/>
</dbReference>
<name>A0A165EAK1_9MICO</name>
<dbReference type="Pfam" id="PF00289">
    <property type="entry name" value="Biotin_carb_N"/>
    <property type="match status" value="1"/>
</dbReference>
<evidence type="ECO:0000313" key="15">
    <source>
        <dbReference type="Proteomes" id="UP000386281"/>
    </source>
</evidence>
<evidence type="ECO:0000256" key="3">
    <source>
        <dbReference type="ARBA" id="ARBA00022598"/>
    </source>
</evidence>
<dbReference type="GO" id="GO:0046872">
    <property type="term" value="F:metal ion binding"/>
    <property type="evidence" value="ECO:0007669"/>
    <property type="project" value="InterPro"/>
</dbReference>
<evidence type="ECO:0000256" key="4">
    <source>
        <dbReference type="ARBA" id="ARBA00022741"/>
    </source>
</evidence>
<dbReference type="KEGG" id="bcau:I6G59_10315"/>
<dbReference type="PROSITE" id="PS50968">
    <property type="entry name" value="BIOTINYL_LIPOYL"/>
    <property type="match status" value="1"/>
</dbReference>
<dbReference type="EMBL" id="LQQR01000012">
    <property type="protein sequence ID" value="KZE22110.1"/>
    <property type="molecule type" value="Genomic_DNA"/>
</dbReference>
<evidence type="ECO:0000259" key="10">
    <source>
        <dbReference type="PROSITE" id="PS50979"/>
    </source>
</evidence>
<evidence type="ECO:0000256" key="2">
    <source>
        <dbReference type="ARBA" id="ARBA00013263"/>
    </source>
</evidence>
<dbReference type="InterPro" id="IPR011053">
    <property type="entry name" value="Single_hybrid_motif"/>
</dbReference>
<feature type="domain" description="Biotin carboxylation" evidence="10">
    <location>
        <begin position="21"/>
        <end position="464"/>
    </location>
</feature>
<dbReference type="PROSITE" id="PS50975">
    <property type="entry name" value="ATP_GRASP"/>
    <property type="match status" value="1"/>
</dbReference>
<dbReference type="AlphaFoldDB" id="A0A165EAK1"/>
<dbReference type="SMART" id="SM00878">
    <property type="entry name" value="Biotin_carb_C"/>
    <property type="match status" value="1"/>
</dbReference>
<dbReference type="FunFam" id="2.40.50.100:FF:000003">
    <property type="entry name" value="Acetyl-CoA carboxylase biotin carboxyl carrier protein"/>
    <property type="match status" value="1"/>
</dbReference>
<evidence type="ECO:0000256" key="1">
    <source>
        <dbReference type="ARBA" id="ARBA00001953"/>
    </source>
</evidence>
<dbReference type="InterPro" id="IPR050856">
    <property type="entry name" value="Biotin_carboxylase_complex"/>
</dbReference>
<keyword evidence="6" id="KW-0092">Biotin</keyword>
<feature type="domain" description="ATP-grasp" evidence="9">
    <location>
        <begin position="140"/>
        <end position="337"/>
    </location>
</feature>
<organism evidence="13 15">
    <name type="scientific">Brevibacterium casei</name>
    <dbReference type="NCBI Taxonomy" id="33889"/>
    <lineage>
        <taxon>Bacteria</taxon>
        <taxon>Bacillati</taxon>
        <taxon>Actinomycetota</taxon>
        <taxon>Actinomycetes</taxon>
        <taxon>Micrococcales</taxon>
        <taxon>Brevibacteriaceae</taxon>
        <taxon>Brevibacterium</taxon>
    </lineage>
</organism>
<dbReference type="GO" id="GO:0004075">
    <property type="term" value="F:biotin carboxylase activity"/>
    <property type="evidence" value="ECO:0007669"/>
    <property type="project" value="UniProtKB-EC"/>
</dbReference>
<dbReference type="InterPro" id="IPR011054">
    <property type="entry name" value="Rudment_hybrid_motif"/>
</dbReference>
<dbReference type="RefSeq" id="WP_009374880.1">
    <property type="nucleotide sequence ID" value="NZ_CAACXN010000014.1"/>
</dbReference>
<dbReference type="InterPro" id="IPR001882">
    <property type="entry name" value="Biotin_BS"/>
</dbReference>
<dbReference type="PANTHER" id="PTHR18866:SF33">
    <property type="entry name" value="METHYLCROTONOYL-COA CARBOXYLASE SUBUNIT ALPHA, MITOCHONDRIAL-RELATED"/>
    <property type="match status" value="1"/>
</dbReference>
<evidence type="ECO:0000259" key="8">
    <source>
        <dbReference type="PROSITE" id="PS50968"/>
    </source>
</evidence>
<accession>A0A165EAK1</accession>
<comment type="cofactor">
    <cofactor evidence="1">
        <name>biotin</name>
        <dbReference type="ChEBI" id="CHEBI:57586"/>
    </cofactor>
</comment>
<evidence type="ECO:0000256" key="5">
    <source>
        <dbReference type="ARBA" id="ARBA00022840"/>
    </source>
</evidence>
<dbReference type="InterPro" id="IPR005479">
    <property type="entry name" value="CPAse_ATP-bd"/>
</dbReference>
<evidence type="ECO:0000313" key="13">
    <source>
        <dbReference type="EMBL" id="VEW11594.1"/>
    </source>
</evidence>
<dbReference type="PROSITE" id="PS50979">
    <property type="entry name" value="BC"/>
    <property type="match status" value="1"/>
</dbReference>
<feature type="domain" description="Lipoyl-binding" evidence="8">
    <location>
        <begin position="525"/>
        <end position="601"/>
    </location>
</feature>
<dbReference type="PROSITE" id="PS00188">
    <property type="entry name" value="BIOTIN"/>
    <property type="match status" value="1"/>
</dbReference>
<dbReference type="SUPFAM" id="SSF51230">
    <property type="entry name" value="Single hybrid motif"/>
    <property type="match status" value="1"/>
</dbReference>
<dbReference type="SUPFAM" id="SSF56059">
    <property type="entry name" value="Glutathione synthetase ATP-binding domain-like"/>
    <property type="match status" value="1"/>
</dbReference>
<reference evidence="11" key="2">
    <citation type="submission" date="2016-01" db="EMBL/GenBank/DDBJ databases">
        <authorList>
            <person name="Hong K.W."/>
        </authorList>
    </citation>
    <scope>NUCLEOTIDE SEQUENCE</scope>
    <source>
        <strain evidence="11">M40</strain>
    </source>
</reference>
<dbReference type="SUPFAM" id="SSF51246">
    <property type="entry name" value="Rudiment single hybrid motif"/>
    <property type="match status" value="1"/>
</dbReference>
<keyword evidence="3 13" id="KW-0436">Ligase</keyword>
<dbReference type="EMBL" id="CP065682">
    <property type="protein sequence ID" value="QPS32420.1"/>
    <property type="molecule type" value="Genomic_DNA"/>
</dbReference>
<dbReference type="Proteomes" id="UP000076612">
    <property type="component" value="Unassembled WGS sequence"/>
</dbReference>
<evidence type="ECO:0000313" key="14">
    <source>
        <dbReference type="Proteomes" id="UP000076612"/>
    </source>
</evidence>
<dbReference type="Pfam" id="PF00364">
    <property type="entry name" value="Biotin_lipoyl"/>
    <property type="match status" value="1"/>
</dbReference>
<dbReference type="InterPro" id="IPR000089">
    <property type="entry name" value="Biotin_lipoyl"/>
</dbReference>
<keyword evidence="4 7" id="KW-0547">Nucleotide-binding</keyword>
<dbReference type="PANTHER" id="PTHR18866">
    <property type="entry name" value="CARBOXYLASE:PYRUVATE/ACETYL-COA/PROPIONYL-COA CARBOXYLASE"/>
    <property type="match status" value="1"/>
</dbReference>
<sequence length="602" mass="63663">MTTVLPDETTASLSTHVPTAPVRRILIANRGEIALRIIRAAHDLGLKAIAVYTRADADAEFVSLADDAWLLEGTGAGETYLDIDKILALAKRSGADAIHPGYGYLAENALFAQAVIDAGLTWVGPPPAAIELLGDKSGAREVAEAVSAPVAPGSDGAVADLAEAAEVAERIGYPVVIKAVHGGGGRGFRACASADDLETAYAAATREALAAFGRGECLIEKQIVHPRHIETQCLADSFGNVRVLSTRDCTLQRRNQKIVEEAPAPFLTEEQERIVTEASIRVLAHVGYVGAATCEFLLGTDGTIIFMEANARIQVEHTVTEEVTGVDLVGWQLRIASGERLPDAFPAVRGHSIQFRINAEDPTTFFPATGTVKNYRAPAGPGVRLDSGIGEGSVVGTDFDPMLAKLIITGADRDQALARSRRALAEYRIDGVSTLLPLHRVLVSEPAFAGDFDVWTNWLETAFVNPLATPNTGDHMSTSADSFSVVVEVDGRRMTVSVPKDVISDLGHVPSPSVPRRKRNLRRKGAQLADESNALNAPMQGTIVSVAVSAGDVVEAGDTLAVIEAMKMEQPLKAGHSGTVSEVLVDAGTAVKSGEPIIRFAA</sequence>
<dbReference type="InterPro" id="IPR016185">
    <property type="entry name" value="PreATP-grasp_dom_sf"/>
</dbReference>
<dbReference type="Gene3D" id="3.30.470.20">
    <property type="entry name" value="ATP-grasp fold, B domain"/>
    <property type="match status" value="1"/>
</dbReference>